<dbReference type="EMBL" id="CVQI01000225">
    <property type="protein sequence ID" value="CRJ92947.1"/>
    <property type="molecule type" value="Genomic_DNA"/>
</dbReference>
<evidence type="ECO:0000256" key="2">
    <source>
        <dbReference type="ARBA" id="ARBA00022527"/>
    </source>
</evidence>
<evidence type="ECO:0000313" key="13">
    <source>
        <dbReference type="EMBL" id="CRJ92947.1"/>
    </source>
</evidence>
<evidence type="ECO:0000256" key="8">
    <source>
        <dbReference type="ARBA" id="ARBA00047899"/>
    </source>
</evidence>
<accession>A0A0G4KHP7</accession>
<feature type="domain" description="Protein kinase" evidence="12">
    <location>
        <begin position="1"/>
        <end position="101"/>
    </location>
</feature>
<evidence type="ECO:0000259" key="12">
    <source>
        <dbReference type="PROSITE" id="PS50011"/>
    </source>
</evidence>
<proteinExistence type="inferred from homology"/>
<dbReference type="CDD" id="cd14046">
    <property type="entry name" value="STKc_EIF2AK4_GCN2_rpt2"/>
    <property type="match status" value="1"/>
</dbReference>
<dbReference type="Proteomes" id="UP000045706">
    <property type="component" value="Unassembled WGS sequence"/>
</dbReference>
<gene>
    <name evidence="13" type="ORF">BN1723_008549</name>
</gene>
<name>A0A0G4KHP7_VERLO</name>
<evidence type="ECO:0000256" key="1">
    <source>
        <dbReference type="ARBA" id="ARBA00012513"/>
    </source>
</evidence>
<dbReference type="GO" id="GO:1990625">
    <property type="term" value="P:negative regulation of cytoplasmic translational initiation in response to stress"/>
    <property type="evidence" value="ECO:0007669"/>
    <property type="project" value="TreeGrafter"/>
</dbReference>
<dbReference type="SMART" id="SM00220">
    <property type="entry name" value="S_TKc"/>
    <property type="match status" value="1"/>
</dbReference>
<feature type="region of interest" description="Disordered" evidence="11">
    <location>
        <begin position="495"/>
        <end position="595"/>
    </location>
</feature>
<evidence type="ECO:0000256" key="3">
    <source>
        <dbReference type="ARBA" id="ARBA00022679"/>
    </source>
</evidence>
<comment type="similarity">
    <text evidence="7">Belongs to the protein kinase superfamily. Ser/Thr protein kinase family. GCN2 subfamily.</text>
</comment>
<keyword evidence="5" id="KW-0418">Kinase</keyword>
<keyword evidence="6 10" id="KW-0067">ATP-binding</keyword>
<reference evidence="14" key="1">
    <citation type="submission" date="2015-05" db="EMBL/GenBank/DDBJ databases">
        <authorList>
            <person name="Fogelqvist Johan"/>
        </authorList>
    </citation>
    <scope>NUCLEOTIDE SEQUENCE [LARGE SCALE GENOMIC DNA]</scope>
</reference>
<dbReference type="FunFam" id="1.10.510.10:FF:000821">
    <property type="entry name" value="Serine/threonine-protein kinase gcn2"/>
    <property type="match status" value="1"/>
</dbReference>
<dbReference type="InterPro" id="IPR050339">
    <property type="entry name" value="CC_SR_Kinase"/>
</dbReference>
<dbReference type="InterPro" id="IPR011009">
    <property type="entry name" value="Kinase-like_dom_sf"/>
</dbReference>
<feature type="compositionally biased region" description="Acidic residues" evidence="11">
    <location>
        <begin position="543"/>
        <end position="556"/>
    </location>
</feature>
<organism evidence="13 14">
    <name type="scientific">Verticillium longisporum</name>
    <name type="common">Verticillium dahliae var. longisporum</name>
    <dbReference type="NCBI Taxonomy" id="100787"/>
    <lineage>
        <taxon>Eukaryota</taxon>
        <taxon>Fungi</taxon>
        <taxon>Dikarya</taxon>
        <taxon>Ascomycota</taxon>
        <taxon>Pezizomycotina</taxon>
        <taxon>Sordariomycetes</taxon>
        <taxon>Hypocreomycetidae</taxon>
        <taxon>Glomerellales</taxon>
        <taxon>Plectosphaerellaceae</taxon>
        <taxon>Verticillium</taxon>
    </lineage>
</organism>
<feature type="compositionally biased region" description="Acidic residues" evidence="11">
    <location>
        <begin position="563"/>
        <end position="581"/>
    </location>
</feature>
<dbReference type="InterPro" id="IPR017441">
    <property type="entry name" value="Protein_kinase_ATP_BS"/>
</dbReference>
<dbReference type="FunFam" id="3.30.200.20:FF:000379">
    <property type="entry name" value="eIF-2-alpha kinase GCN2"/>
    <property type="match status" value="1"/>
</dbReference>
<dbReference type="Gene3D" id="3.30.200.20">
    <property type="entry name" value="Phosphorylase Kinase, domain 1"/>
    <property type="match status" value="1"/>
</dbReference>
<dbReference type="AlphaFoldDB" id="A0A0G4KHP7"/>
<dbReference type="Pfam" id="PF00069">
    <property type="entry name" value="Pkinase"/>
    <property type="match status" value="2"/>
</dbReference>
<evidence type="ECO:0000256" key="7">
    <source>
        <dbReference type="ARBA" id="ARBA00037982"/>
    </source>
</evidence>
<dbReference type="GO" id="GO:0005524">
    <property type="term" value="F:ATP binding"/>
    <property type="evidence" value="ECO:0007669"/>
    <property type="project" value="UniProtKB-UniRule"/>
</dbReference>
<dbReference type="PROSITE" id="PS00108">
    <property type="entry name" value="PROTEIN_KINASE_ST"/>
    <property type="match status" value="1"/>
</dbReference>
<dbReference type="GO" id="GO:0005829">
    <property type="term" value="C:cytosol"/>
    <property type="evidence" value="ECO:0007669"/>
    <property type="project" value="TreeGrafter"/>
</dbReference>
<evidence type="ECO:0000256" key="4">
    <source>
        <dbReference type="ARBA" id="ARBA00022741"/>
    </source>
</evidence>
<keyword evidence="2" id="KW-0723">Serine/threonine-protein kinase</keyword>
<dbReference type="EC" id="2.7.11.1" evidence="1"/>
<dbReference type="PROSITE" id="PS00107">
    <property type="entry name" value="PROTEIN_KINASE_ATP"/>
    <property type="match status" value="1"/>
</dbReference>
<dbReference type="PANTHER" id="PTHR11042">
    <property type="entry name" value="EUKARYOTIC TRANSLATION INITIATION FACTOR 2-ALPHA KINASE EIF2-ALPHA KINASE -RELATED"/>
    <property type="match status" value="1"/>
</dbReference>
<evidence type="ECO:0000313" key="14">
    <source>
        <dbReference type="Proteomes" id="UP000045706"/>
    </source>
</evidence>
<protein>
    <recommendedName>
        <fullName evidence="1">non-specific serine/threonine protein kinase</fullName>
        <ecNumber evidence="1">2.7.11.1</ecNumber>
    </recommendedName>
</protein>
<comment type="catalytic activity">
    <reaction evidence="9">
        <text>L-seryl-[protein] + ATP = O-phospho-L-seryl-[protein] + ADP + H(+)</text>
        <dbReference type="Rhea" id="RHEA:17989"/>
        <dbReference type="Rhea" id="RHEA-COMP:9863"/>
        <dbReference type="Rhea" id="RHEA-COMP:11604"/>
        <dbReference type="ChEBI" id="CHEBI:15378"/>
        <dbReference type="ChEBI" id="CHEBI:29999"/>
        <dbReference type="ChEBI" id="CHEBI:30616"/>
        <dbReference type="ChEBI" id="CHEBI:83421"/>
        <dbReference type="ChEBI" id="CHEBI:456216"/>
        <dbReference type="EC" id="2.7.11.1"/>
    </reaction>
</comment>
<dbReference type="PANTHER" id="PTHR11042:SF136">
    <property type="entry name" value="EIF-2-ALPHA KINASE GCN2"/>
    <property type="match status" value="1"/>
</dbReference>
<keyword evidence="4 10" id="KW-0547">Nucleotide-binding</keyword>
<keyword evidence="3" id="KW-0808">Transferase</keyword>
<evidence type="ECO:0000256" key="6">
    <source>
        <dbReference type="ARBA" id="ARBA00022840"/>
    </source>
</evidence>
<feature type="binding site" evidence="10">
    <location>
        <position position="161"/>
    </location>
    <ligand>
        <name>ATP</name>
        <dbReference type="ChEBI" id="CHEBI:30616"/>
    </ligand>
</feature>
<dbReference type="PROSITE" id="PS50011">
    <property type="entry name" value="PROTEIN_KINASE_DOM"/>
    <property type="match status" value="2"/>
</dbReference>
<dbReference type="Gene3D" id="1.10.510.10">
    <property type="entry name" value="Transferase(Phosphotransferase) domain 1"/>
    <property type="match status" value="2"/>
</dbReference>
<feature type="domain" description="Protein kinase" evidence="12">
    <location>
        <begin position="131"/>
        <end position="507"/>
    </location>
</feature>
<dbReference type="GO" id="GO:0005634">
    <property type="term" value="C:nucleus"/>
    <property type="evidence" value="ECO:0007669"/>
    <property type="project" value="TreeGrafter"/>
</dbReference>
<comment type="catalytic activity">
    <reaction evidence="8">
        <text>L-threonyl-[protein] + ATP = O-phospho-L-threonyl-[protein] + ADP + H(+)</text>
        <dbReference type="Rhea" id="RHEA:46608"/>
        <dbReference type="Rhea" id="RHEA-COMP:11060"/>
        <dbReference type="Rhea" id="RHEA-COMP:11605"/>
        <dbReference type="ChEBI" id="CHEBI:15378"/>
        <dbReference type="ChEBI" id="CHEBI:30013"/>
        <dbReference type="ChEBI" id="CHEBI:30616"/>
        <dbReference type="ChEBI" id="CHEBI:61977"/>
        <dbReference type="ChEBI" id="CHEBI:456216"/>
        <dbReference type="EC" id="2.7.11.1"/>
    </reaction>
</comment>
<evidence type="ECO:0000256" key="9">
    <source>
        <dbReference type="ARBA" id="ARBA00048679"/>
    </source>
</evidence>
<feature type="region of interest" description="Disordered" evidence="11">
    <location>
        <begin position="250"/>
        <end position="298"/>
    </location>
</feature>
<evidence type="ECO:0000256" key="11">
    <source>
        <dbReference type="SAM" id="MobiDB-lite"/>
    </source>
</evidence>
<dbReference type="InterPro" id="IPR000719">
    <property type="entry name" value="Prot_kinase_dom"/>
</dbReference>
<dbReference type="InterPro" id="IPR008271">
    <property type="entry name" value="Ser/Thr_kinase_AS"/>
</dbReference>
<sequence length="595" mass="66394">MSAKARALPGLASARSAYWLPPEIAAVSRPNYTAKTDVWDFGVVFLQMIFGLDVPNKYHAPAALLEALSLSNPLQELTTRFFKQDVKKRPRPFELSSSEFLATDAPMLMPRLRRESTNRTMNSSSRYREDFVEEGRLGKGGFGEVVKARKKLDGQIYAIKKISQRSQSSLTEILKEVRLLSQLSHPAVVRYYNTWVEEIPDVSESEGDTSTDMGTDASMETLSQQPEIMFATSTGGLDFMSSSGYPQVEFGYEDSDGLEDDDDDEDDDENDDDDETSSDMEDELAPASPMMGRELGDGKRARVQRAYRTVLYISMEYCEKRTLRDLIARKLYQNNSELWRLFRQMLEGLAHIHGLSIVHRDLKPENIFIARSSDGVDNVKIGDFGLATSGQFAVDRGIANGMEADDVTRSIGTASYAAPEVRSAANGTYCSKVDMYSLGVIFFEMCYPPMLGMQRAEVLGQLRRSPTILPSDFKPAERTQTEIILSLLTHNPKDRPSSFELLQSGKLPRASETVEASRKDIPEGVKFPTTADLEPVPQKPVDDDAFWNETDDEGDFDLGGSDSDFEMDEYNEDEEDDDADDSSNTAAGKKDNTKA</sequence>
<feature type="compositionally biased region" description="Acidic residues" evidence="11">
    <location>
        <begin position="251"/>
        <end position="284"/>
    </location>
</feature>
<evidence type="ECO:0000256" key="5">
    <source>
        <dbReference type="ARBA" id="ARBA00022777"/>
    </source>
</evidence>
<dbReference type="SUPFAM" id="SSF56112">
    <property type="entry name" value="Protein kinase-like (PK-like)"/>
    <property type="match status" value="2"/>
</dbReference>
<evidence type="ECO:0000256" key="10">
    <source>
        <dbReference type="PROSITE-ProRule" id="PRU10141"/>
    </source>
</evidence>
<dbReference type="GO" id="GO:0004694">
    <property type="term" value="F:eukaryotic translation initiation factor 2alpha kinase activity"/>
    <property type="evidence" value="ECO:0007669"/>
    <property type="project" value="TreeGrafter"/>
</dbReference>